<evidence type="ECO:0000313" key="2">
    <source>
        <dbReference type="EMBL" id="MFJ1268580.1"/>
    </source>
</evidence>
<dbReference type="Gene3D" id="3.20.20.190">
    <property type="entry name" value="Phosphatidylinositol (PI) phosphodiesterase"/>
    <property type="match status" value="1"/>
</dbReference>
<dbReference type="InterPro" id="IPR017946">
    <property type="entry name" value="PLC-like_Pdiesterase_TIM-brl"/>
</dbReference>
<comment type="caution">
    <text evidence="2">The sequence shown here is derived from an EMBL/GenBank/DDBJ whole genome shotgun (WGS) entry which is preliminary data.</text>
</comment>
<sequence length="254" mass="28331">MSLILLEKMFDAYFALLPRKKPKAEQVSAARLIAHRGAHDNAHGVMENTLMAFRLAAKAGCWGIELDVHATADQVLVVNHDPTLKRLWGRELTIAEVSFADLRAQVPQIPSLAEVVTEFGGRLHLFIELKTPLHHEDALVAILQDLTPVNDYHLLSLKDECFQGLSQVPKQALLLVAVHNNVGTFCDLSFSQHYGGVLGHYVLITNKCVRRLLAAQQVVGVGFIDSKNSLYRELNRGVSWIFTNHINKISPFLK</sequence>
<dbReference type="InterPro" id="IPR030395">
    <property type="entry name" value="GP_PDE_dom"/>
</dbReference>
<dbReference type="EMBL" id="JBGORX010000002">
    <property type="protein sequence ID" value="MFJ1268580.1"/>
    <property type="molecule type" value="Genomic_DNA"/>
</dbReference>
<dbReference type="Pfam" id="PF03009">
    <property type="entry name" value="GDPD"/>
    <property type="match status" value="1"/>
</dbReference>
<dbReference type="RefSeq" id="WP_400187426.1">
    <property type="nucleotide sequence ID" value="NZ_JBGORX010000002.1"/>
</dbReference>
<evidence type="ECO:0000259" key="1">
    <source>
        <dbReference type="PROSITE" id="PS51704"/>
    </source>
</evidence>
<dbReference type="Proteomes" id="UP001615550">
    <property type="component" value="Unassembled WGS sequence"/>
</dbReference>
<dbReference type="PROSITE" id="PS51704">
    <property type="entry name" value="GP_PDE"/>
    <property type="match status" value="1"/>
</dbReference>
<dbReference type="PANTHER" id="PTHR46211:SF14">
    <property type="entry name" value="GLYCEROPHOSPHODIESTER PHOSPHODIESTERASE"/>
    <property type="match status" value="1"/>
</dbReference>
<evidence type="ECO:0000313" key="3">
    <source>
        <dbReference type="Proteomes" id="UP001615550"/>
    </source>
</evidence>
<protein>
    <submittedName>
        <fullName evidence="2">Glycerophosphodiester phosphodiesterase</fullName>
    </submittedName>
</protein>
<accession>A0ABW8D793</accession>
<keyword evidence="3" id="KW-1185">Reference proteome</keyword>
<reference evidence="2 3" key="1">
    <citation type="submission" date="2024-08" db="EMBL/GenBank/DDBJ databases">
        <title>Draft Genome Sequence of Legionella lytica strain DSB2004, Isolated From a Fire Sprinkler System.</title>
        <authorList>
            <person name="Everhart A.D."/>
            <person name="Kidane D.T."/>
            <person name="Farone A.L."/>
            <person name="Farone M.B."/>
        </authorList>
    </citation>
    <scope>NUCLEOTIDE SEQUENCE [LARGE SCALE GENOMIC DNA]</scope>
    <source>
        <strain evidence="2 3">DSB2004</strain>
    </source>
</reference>
<organism evidence="2 3">
    <name type="scientific">Legionella lytica</name>
    <dbReference type="NCBI Taxonomy" id="96232"/>
    <lineage>
        <taxon>Bacteria</taxon>
        <taxon>Pseudomonadati</taxon>
        <taxon>Pseudomonadota</taxon>
        <taxon>Gammaproteobacteria</taxon>
        <taxon>Legionellales</taxon>
        <taxon>Legionellaceae</taxon>
        <taxon>Legionella</taxon>
    </lineage>
</organism>
<proteinExistence type="predicted"/>
<name>A0ABW8D793_9GAMM</name>
<dbReference type="SUPFAM" id="SSF51695">
    <property type="entry name" value="PLC-like phosphodiesterases"/>
    <property type="match status" value="1"/>
</dbReference>
<feature type="domain" description="GP-PDE" evidence="1">
    <location>
        <begin position="30"/>
        <end position="253"/>
    </location>
</feature>
<gene>
    <name evidence="2" type="ORF">ACD661_08450</name>
</gene>
<dbReference type="PANTHER" id="PTHR46211">
    <property type="entry name" value="GLYCEROPHOSPHORYL DIESTER PHOSPHODIESTERASE"/>
    <property type="match status" value="1"/>
</dbReference>